<sequence length="190" mass="22605">MDITTRLHVERIEEWRNWLESNHLTENEIWLVFHKRDAGDYQLDYIETVEEALCFGWIDGISKKMDDSTKAQRFTPRRKNSHWTELNKERVRRLTALGKMHEQGIKVLPNLETPFEINEAILEELKKDAATYQFFKTLPDLYVRVRISYIQEYKPGSPEYEKRLANFLKYTAQGKMLGRWDDGGKLTGNY</sequence>
<evidence type="ECO:0008006" key="3">
    <source>
        <dbReference type="Google" id="ProtNLM"/>
    </source>
</evidence>
<accession>A0ABX2VDJ0</accession>
<dbReference type="EMBL" id="LVVL01000001">
    <property type="protein sequence ID" value="OAN16305.1"/>
    <property type="molecule type" value="Genomic_DNA"/>
</dbReference>
<reference evidence="1 2" key="1">
    <citation type="submission" date="2016-03" db="EMBL/GenBank/DDBJ databases">
        <authorList>
            <person name="Cho S.-Y."/>
            <person name="Lim S."/>
            <person name="Kim H."/>
            <person name="Soh E.H."/>
            <person name="Moon J.S."/>
        </authorList>
    </citation>
    <scope>NUCLEOTIDE SEQUENCE [LARGE SCALE GENOMIC DNA]</scope>
    <source>
        <strain evidence="1 2">KCTC 3810</strain>
    </source>
</reference>
<name>A0ABX2VDJ0_9BACL</name>
<proteinExistence type="predicted"/>
<evidence type="ECO:0000313" key="2">
    <source>
        <dbReference type="Proteomes" id="UP000078447"/>
    </source>
</evidence>
<protein>
    <recommendedName>
        <fullName evidence="3">Thymidylate synthase</fullName>
    </recommendedName>
</protein>
<comment type="caution">
    <text evidence="1">The sequence shown here is derived from an EMBL/GenBank/DDBJ whole genome shotgun (WGS) entry which is preliminary data.</text>
</comment>
<dbReference type="Proteomes" id="UP000078447">
    <property type="component" value="Unassembled WGS sequence"/>
</dbReference>
<gene>
    <name evidence="1" type="ORF">A3783_06375</name>
</gene>
<organism evidence="1 2">
    <name type="scientific">Exiguobacterium undae</name>
    <dbReference type="NCBI Taxonomy" id="169177"/>
    <lineage>
        <taxon>Bacteria</taxon>
        <taxon>Bacillati</taxon>
        <taxon>Bacillota</taxon>
        <taxon>Bacilli</taxon>
        <taxon>Bacillales</taxon>
        <taxon>Bacillales Family XII. Incertae Sedis</taxon>
        <taxon>Exiguobacterium</taxon>
    </lineage>
</organism>
<keyword evidence="2" id="KW-1185">Reference proteome</keyword>
<evidence type="ECO:0000313" key="1">
    <source>
        <dbReference type="EMBL" id="OAN16305.1"/>
    </source>
</evidence>
<dbReference type="RefSeq" id="WP_028106384.1">
    <property type="nucleotide sequence ID" value="NZ_LVVL01000001.1"/>
</dbReference>